<dbReference type="HOGENOM" id="CLU_2544299_0_0_1"/>
<evidence type="ECO:0000313" key="1">
    <source>
        <dbReference type="EMBL" id="KHJ35825.1"/>
    </source>
</evidence>
<dbReference type="SUPFAM" id="SSF47576">
    <property type="entry name" value="Calponin-homology domain, CH-domain"/>
    <property type="match status" value="1"/>
</dbReference>
<reference evidence="1 2" key="1">
    <citation type="journal article" date="2014" name="BMC Genomics">
        <title>Adaptive genomic structural variation in the grape powdery mildew pathogen, Erysiphe necator.</title>
        <authorList>
            <person name="Jones L."/>
            <person name="Riaz S."/>
            <person name="Morales-Cruz A."/>
            <person name="Amrine K.C."/>
            <person name="McGuire B."/>
            <person name="Gubler W.D."/>
            <person name="Walker M.A."/>
            <person name="Cantu D."/>
        </authorList>
    </citation>
    <scope>NUCLEOTIDE SEQUENCE [LARGE SCALE GENOMIC DNA]</scope>
    <source>
        <strain evidence="2">c</strain>
    </source>
</reference>
<dbReference type="GO" id="GO:0005096">
    <property type="term" value="F:GTPase activator activity"/>
    <property type="evidence" value="ECO:0007669"/>
    <property type="project" value="TreeGrafter"/>
</dbReference>
<dbReference type="Proteomes" id="UP000030854">
    <property type="component" value="Unassembled WGS sequence"/>
</dbReference>
<gene>
    <name evidence="1" type="ORF">EV44_g4182</name>
</gene>
<dbReference type="InterPro" id="IPR036872">
    <property type="entry name" value="CH_dom_sf"/>
</dbReference>
<name>A0A0B1PEU7_UNCNE</name>
<sequence length="83" mass="9458">MDGKNSKEVVQPNLIVYYHQIGDSTSGKPETVWIAKGNFSKLMSISVIFLADVELLDFFRFELTDLYENKNIPKVIHCIHALS</sequence>
<dbReference type="EMBL" id="JNVN01000240">
    <property type="protein sequence ID" value="KHJ35825.1"/>
    <property type="molecule type" value="Genomic_DNA"/>
</dbReference>
<evidence type="ECO:0000313" key="2">
    <source>
        <dbReference type="Proteomes" id="UP000030854"/>
    </source>
</evidence>
<dbReference type="GO" id="GO:0051015">
    <property type="term" value="F:actin filament binding"/>
    <property type="evidence" value="ECO:0007669"/>
    <property type="project" value="TreeGrafter"/>
</dbReference>
<dbReference type="GO" id="GO:0110085">
    <property type="term" value="C:mitotic actomyosin contractile ring"/>
    <property type="evidence" value="ECO:0007669"/>
    <property type="project" value="TreeGrafter"/>
</dbReference>
<dbReference type="STRING" id="52586.A0A0B1PEU7"/>
<dbReference type="AlphaFoldDB" id="A0A0B1PEU7"/>
<dbReference type="Gene3D" id="1.10.418.10">
    <property type="entry name" value="Calponin-like domain"/>
    <property type="match status" value="1"/>
</dbReference>
<protein>
    <submittedName>
        <fullName evidence="1">Putative ras gtpase activating protein</fullName>
    </submittedName>
</protein>
<keyword evidence="2" id="KW-1185">Reference proteome</keyword>
<accession>A0A0B1PEU7</accession>
<dbReference type="GO" id="GO:0005516">
    <property type="term" value="F:calmodulin binding"/>
    <property type="evidence" value="ECO:0007669"/>
    <property type="project" value="TreeGrafter"/>
</dbReference>
<proteinExistence type="predicted"/>
<dbReference type="GO" id="GO:1903479">
    <property type="term" value="P:mitotic actomyosin contractile ring assembly actin filament organization"/>
    <property type="evidence" value="ECO:0007669"/>
    <property type="project" value="TreeGrafter"/>
</dbReference>
<dbReference type="PANTHER" id="PTHR14149:SF14">
    <property type="entry name" value="CALPONIN-HOMOLOGY (CH) DOMAIN-CONTAINING PROTEIN"/>
    <property type="match status" value="1"/>
</dbReference>
<comment type="caution">
    <text evidence="1">The sequence shown here is derived from an EMBL/GenBank/DDBJ whole genome shotgun (WGS) entry which is preliminary data.</text>
</comment>
<organism evidence="1 2">
    <name type="scientific">Uncinula necator</name>
    <name type="common">Grape powdery mildew</name>
    <dbReference type="NCBI Taxonomy" id="52586"/>
    <lineage>
        <taxon>Eukaryota</taxon>
        <taxon>Fungi</taxon>
        <taxon>Dikarya</taxon>
        <taxon>Ascomycota</taxon>
        <taxon>Pezizomycotina</taxon>
        <taxon>Leotiomycetes</taxon>
        <taxon>Erysiphales</taxon>
        <taxon>Erysiphaceae</taxon>
        <taxon>Erysiphe</taxon>
    </lineage>
</organism>
<dbReference type="PANTHER" id="PTHR14149">
    <property type="entry name" value="RAS GTPASE-ACTIVATING PROTEIN WITH IQ MOTIF"/>
    <property type="match status" value="1"/>
</dbReference>